<feature type="region of interest" description="Disordered" evidence="1">
    <location>
        <begin position="379"/>
        <end position="452"/>
    </location>
</feature>
<keyword evidence="4" id="KW-1185">Reference proteome</keyword>
<protein>
    <submittedName>
        <fullName evidence="2">Uncharacterized protein</fullName>
    </submittedName>
</protein>
<reference evidence="2" key="2">
    <citation type="submission" date="2016-02" db="EMBL/GenBank/DDBJ databases">
        <title>Halorhodospira halochloris DSM-1059 complete genome, version 2.</title>
        <authorList>
            <person name="Tsukatani Y."/>
        </authorList>
    </citation>
    <scope>NUCLEOTIDE SEQUENCE</scope>
    <source>
        <strain evidence="2">DSM 1059</strain>
    </source>
</reference>
<evidence type="ECO:0000313" key="2">
    <source>
        <dbReference type="EMBL" id="BAU58143.1"/>
    </source>
</evidence>
<dbReference type="RefSeq" id="WP_096409517.1">
    <property type="nucleotide sequence ID" value="NZ_AP017372.2"/>
</dbReference>
<evidence type="ECO:0000313" key="3">
    <source>
        <dbReference type="EMBL" id="BBE11072.1"/>
    </source>
</evidence>
<dbReference type="AlphaFoldDB" id="A0A0X8XB21"/>
<dbReference type="KEGG" id="hhk:HH1059_14380"/>
<gene>
    <name evidence="3" type="ORF">HH1059_13990</name>
    <name evidence="2" type="ORF">HH1059_14380</name>
</gene>
<evidence type="ECO:0000256" key="1">
    <source>
        <dbReference type="SAM" id="MobiDB-lite"/>
    </source>
</evidence>
<feature type="compositionally biased region" description="Polar residues" evidence="1">
    <location>
        <begin position="423"/>
        <end position="435"/>
    </location>
</feature>
<dbReference type="EMBL" id="AP017372">
    <property type="protein sequence ID" value="BBE11072.1"/>
    <property type="molecule type" value="Genomic_DNA"/>
</dbReference>
<dbReference type="KEGG" id="hhk:HH1059_13990"/>
<sequence>MARKHQPRWYKRARKVIQNQHSRWQLIDPHHPSGLEFDPYKVETARLIALVDLEELVHKLLKIPNDGKSIWDEFQPSSAASSSKGLPFMPHEDSLIAQAQRIFKALYQPTIWGIEPLLQEWKPLNINPLIMKADDELRPHTQHHATMQNQRGRWFPSSKESVSELLERLQKSSHSLRKFAEDPSIRNRLRSARKRSKKIDEYLRDCFRCNPKPRLMIRVDLGAHELRPHHFTPEGRIWLNPDNLQLHAETLEELIMRRILARHKPQRDWLNRWTGYLVKRQYDFDKGYYWHLIMFFDPNTVGSHPATMENDLSEAWKEVTREQDLTGLCWGANRDIKARTPERGSLLLPKSKNLPIRELAFYLGDLDYIAHVHRWDNRHNLRHPQSPSKKSAPKRSRSTVKNSAKQPKKTLIEMGSERLSPLDTGNEQSQGQGFETGSEKGDDSPQDPPGNA</sequence>
<organism evidence="2 4">
    <name type="scientific">Halorhodospira halochloris</name>
    <name type="common">Ectothiorhodospira halochloris</name>
    <dbReference type="NCBI Taxonomy" id="1052"/>
    <lineage>
        <taxon>Bacteria</taxon>
        <taxon>Pseudomonadati</taxon>
        <taxon>Pseudomonadota</taxon>
        <taxon>Gammaproteobacteria</taxon>
        <taxon>Chromatiales</taxon>
        <taxon>Ectothiorhodospiraceae</taxon>
        <taxon>Halorhodospira</taxon>
    </lineage>
</organism>
<reference evidence="4" key="1">
    <citation type="submission" date="2016-02" db="EMBL/GenBank/DDBJ databases">
        <title>Halorhodospira halochloris DSM-1059 complete genome sequence.</title>
        <authorList>
            <person name="Tsukatani Y."/>
        </authorList>
    </citation>
    <scope>NUCLEOTIDE SEQUENCE [LARGE SCALE GENOMIC DNA]</scope>
    <source>
        <strain evidence="4">DSM-1059</strain>
    </source>
</reference>
<accession>A0A0X8XB21</accession>
<dbReference type="EMBL" id="AP017372">
    <property type="protein sequence ID" value="BAU58143.1"/>
    <property type="molecule type" value="Genomic_DNA"/>
</dbReference>
<dbReference type="Proteomes" id="UP000218890">
    <property type="component" value="Chromosome"/>
</dbReference>
<evidence type="ECO:0000313" key="4">
    <source>
        <dbReference type="Proteomes" id="UP000218890"/>
    </source>
</evidence>
<name>A0A0X8XB21_HALHR</name>
<proteinExistence type="predicted"/>
<dbReference type="OrthoDB" id="8592743at2"/>